<keyword evidence="2" id="KW-1185">Reference proteome</keyword>
<sequence>MSEEKQYDMYKIMRKFAPDQYKDILCPDPSLEIMNRVQQEKKRRLLEDVLRLEAQAQDVDRKWDALSRWILTLPMVFSISILRSSNHVVKADIKEWMEILSS</sequence>
<reference evidence="1 2" key="1">
    <citation type="journal article" date="2022" name="bioRxiv">
        <title>The genome of the oomycete Peronosclerospora sorghi, a cosmopolitan pathogen of maize and sorghum, is inflated with dispersed pseudogenes.</title>
        <authorList>
            <person name="Fletcher K."/>
            <person name="Martin F."/>
            <person name="Isakeit T."/>
            <person name="Cavanaugh K."/>
            <person name="Magill C."/>
            <person name="Michelmore R."/>
        </authorList>
    </citation>
    <scope>NUCLEOTIDE SEQUENCE [LARGE SCALE GENOMIC DNA]</scope>
    <source>
        <strain evidence="1">P6</strain>
    </source>
</reference>
<gene>
    <name evidence="1" type="ORF">PsorP6_004840</name>
</gene>
<dbReference type="Proteomes" id="UP001163321">
    <property type="component" value="Chromosome 8"/>
</dbReference>
<accession>A0ACC0VL35</accession>
<evidence type="ECO:0000313" key="2">
    <source>
        <dbReference type="Proteomes" id="UP001163321"/>
    </source>
</evidence>
<dbReference type="EMBL" id="CM047587">
    <property type="protein sequence ID" value="KAI9906568.1"/>
    <property type="molecule type" value="Genomic_DNA"/>
</dbReference>
<comment type="caution">
    <text evidence="1">The sequence shown here is derived from an EMBL/GenBank/DDBJ whole genome shotgun (WGS) entry which is preliminary data.</text>
</comment>
<protein>
    <submittedName>
        <fullName evidence="1">Uncharacterized protein</fullName>
    </submittedName>
</protein>
<name>A0ACC0VL35_9STRA</name>
<proteinExistence type="predicted"/>
<organism evidence="1 2">
    <name type="scientific">Peronosclerospora sorghi</name>
    <dbReference type="NCBI Taxonomy" id="230839"/>
    <lineage>
        <taxon>Eukaryota</taxon>
        <taxon>Sar</taxon>
        <taxon>Stramenopiles</taxon>
        <taxon>Oomycota</taxon>
        <taxon>Peronosporomycetes</taxon>
        <taxon>Peronosporales</taxon>
        <taxon>Peronosporaceae</taxon>
        <taxon>Peronosclerospora</taxon>
    </lineage>
</organism>
<evidence type="ECO:0000313" key="1">
    <source>
        <dbReference type="EMBL" id="KAI9906568.1"/>
    </source>
</evidence>